<dbReference type="Proteomes" id="UP000437017">
    <property type="component" value="Unassembled WGS sequence"/>
</dbReference>
<gene>
    <name evidence="3" type="ORF">E2I00_010202</name>
</gene>
<feature type="non-terminal residue" evidence="3">
    <location>
        <position position="1"/>
    </location>
</feature>
<dbReference type="EMBL" id="SGJD01003957">
    <property type="protein sequence ID" value="KAB0392253.1"/>
    <property type="molecule type" value="Genomic_DNA"/>
</dbReference>
<reference evidence="3 4" key="1">
    <citation type="journal article" date="2019" name="PLoS ONE">
        <title>Genomic analyses reveal an absence of contemporary introgressive admixture between fin whales and blue whales, despite known hybrids.</title>
        <authorList>
            <person name="Westbury M.V."/>
            <person name="Petersen B."/>
            <person name="Lorenzen E.D."/>
        </authorList>
    </citation>
    <scope>NUCLEOTIDE SEQUENCE [LARGE SCALE GENOMIC DNA]</scope>
    <source>
        <strain evidence="3">FinWhale-01</strain>
    </source>
</reference>
<keyword evidence="4" id="KW-1185">Reference proteome</keyword>
<dbReference type="GO" id="GO:0006355">
    <property type="term" value="P:regulation of DNA-templated transcription"/>
    <property type="evidence" value="ECO:0007669"/>
    <property type="project" value="InterPro"/>
</dbReference>
<dbReference type="OrthoDB" id="9808634at2759"/>
<evidence type="ECO:0000313" key="3">
    <source>
        <dbReference type="EMBL" id="KAB0392253.1"/>
    </source>
</evidence>
<protein>
    <recommendedName>
        <fullName evidence="2">KRAB domain-containing protein</fullName>
    </recommendedName>
</protein>
<comment type="caution">
    <text evidence="3">The sequence shown here is derived from an EMBL/GenBank/DDBJ whole genome shotgun (WGS) entry which is preliminary data.</text>
</comment>
<dbReference type="InterPro" id="IPR001909">
    <property type="entry name" value="KRAB"/>
</dbReference>
<dbReference type="AlphaFoldDB" id="A0A643BW87"/>
<feature type="domain" description="KRAB" evidence="2">
    <location>
        <begin position="1"/>
        <end position="98"/>
    </location>
</feature>
<organism evidence="3 4">
    <name type="scientific">Balaenoptera physalus</name>
    <name type="common">Fin whale</name>
    <name type="synonym">Balaena physalus</name>
    <dbReference type="NCBI Taxonomy" id="9770"/>
    <lineage>
        <taxon>Eukaryota</taxon>
        <taxon>Metazoa</taxon>
        <taxon>Chordata</taxon>
        <taxon>Craniata</taxon>
        <taxon>Vertebrata</taxon>
        <taxon>Euteleostomi</taxon>
        <taxon>Mammalia</taxon>
        <taxon>Eutheria</taxon>
        <taxon>Laurasiatheria</taxon>
        <taxon>Artiodactyla</taxon>
        <taxon>Whippomorpha</taxon>
        <taxon>Cetacea</taxon>
        <taxon>Mysticeti</taxon>
        <taxon>Balaenopteridae</taxon>
        <taxon>Balaenoptera</taxon>
    </lineage>
</organism>
<name>A0A643BW87_BALPH</name>
<evidence type="ECO:0000259" key="2">
    <source>
        <dbReference type="PROSITE" id="PS50805"/>
    </source>
</evidence>
<evidence type="ECO:0000256" key="1">
    <source>
        <dbReference type="SAM" id="MobiDB-lite"/>
    </source>
</evidence>
<proteinExistence type="predicted"/>
<evidence type="ECO:0000313" key="4">
    <source>
        <dbReference type="Proteomes" id="UP000437017"/>
    </source>
</evidence>
<dbReference type="PROSITE" id="PS50805">
    <property type="entry name" value="KRAB"/>
    <property type="match status" value="1"/>
</dbReference>
<feature type="region of interest" description="Disordered" evidence="1">
    <location>
        <begin position="77"/>
        <end position="98"/>
    </location>
</feature>
<sequence length="98" mass="11229">VLASRSKRNQVKDEEKVPVVAYGHFVGHPLPETEILEQKFRADPEETKNNIPVTWHFPKQENDKGSGYQVSKPDILSKLEQGEPPWTLEDEVHSHPHP</sequence>
<feature type="non-terminal residue" evidence="3">
    <location>
        <position position="98"/>
    </location>
</feature>
<accession>A0A643BW87</accession>